<accession>A0ABV3XBP7</accession>
<keyword evidence="2" id="KW-1185">Reference proteome</keyword>
<name>A0ABV3XBP7_9ACTN</name>
<evidence type="ECO:0000313" key="1">
    <source>
        <dbReference type="EMBL" id="MEX5717989.1"/>
    </source>
</evidence>
<protein>
    <submittedName>
        <fullName evidence="1">Uncharacterized protein</fullName>
    </submittedName>
</protein>
<organism evidence="1 2">
    <name type="scientific">Geodermatophilus maliterrae</name>
    <dbReference type="NCBI Taxonomy" id="3162531"/>
    <lineage>
        <taxon>Bacteria</taxon>
        <taxon>Bacillati</taxon>
        <taxon>Actinomycetota</taxon>
        <taxon>Actinomycetes</taxon>
        <taxon>Geodermatophilales</taxon>
        <taxon>Geodermatophilaceae</taxon>
        <taxon>Geodermatophilus</taxon>
    </lineage>
</organism>
<comment type="caution">
    <text evidence="1">The sequence shown here is derived from an EMBL/GenBank/DDBJ whole genome shotgun (WGS) entry which is preliminary data.</text>
</comment>
<reference evidence="1 2" key="1">
    <citation type="submission" date="2024-06" db="EMBL/GenBank/DDBJ databases">
        <title>Draft genome sequence of Geodermatophilus badlandi, a novel member of the Geodermatophilaceae isolated from badland sedimentary rocks in the Red desert, Wyoming, USA.</title>
        <authorList>
            <person name="Ben Tekaya S."/>
            <person name="Nouioui I."/>
            <person name="Flores G.M."/>
            <person name="Shaal M.N."/>
            <person name="Bredoire F."/>
            <person name="Basile F."/>
            <person name="Van Diepen L."/>
            <person name="Ward N.L."/>
        </authorList>
    </citation>
    <scope>NUCLEOTIDE SEQUENCE [LARGE SCALE GENOMIC DNA]</scope>
    <source>
        <strain evidence="1 2">WL48A</strain>
    </source>
</reference>
<proteinExistence type="predicted"/>
<dbReference type="Proteomes" id="UP001560045">
    <property type="component" value="Unassembled WGS sequence"/>
</dbReference>
<gene>
    <name evidence="1" type="ORF">ABQ292_06365</name>
</gene>
<dbReference type="EMBL" id="JBFNXQ010000013">
    <property type="protein sequence ID" value="MEX5717989.1"/>
    <property type="molecule type" value="Genomic_DNA"/>
</dbReference>
<sequence>MSPAAVRLTQDAGVAAIRLADGNVGWDGVGTPAAGAGLSLTERWTRDGRWFATPTR</sequence>
<dbReference type="RefSeq" id="WP_369204396.1">
    <property type="nucleotide sequence ID" value="NZ_JBFNXQ010000013.1"/>
</dbReference>
<evidence type="ECO:0000313" key="2">
    <source>
        <dbReference type="Proteomes" id="UP001560045"/>
    </source>
</evidence>